<proteinExistence type="predicted"/>
<keyword evidence="2" id="KW-0378">Hydrolase</keyword>
<dbReference type="PANTHER" id="PTHR43358">
    <property type="entry name" value="ALPHA/BETA-HYDROLASE"/>
    <property type="match status" value="1"/>
</dbReference>
<name>A0A366Y1C2_9BACI</name>
<evidence type="ECO:0000313" key="3">
    <source>
        <dbReference type="Proteomes" id="UP000253314"/>
    </source>
</evidence>
<sequence>MLTIAVLVFVSIPSIAAVVGWSLTHPERELIEVRPESFDLTYEEIEFHSERDNILLKGWLIPTENKKKIVIFAHGYADNRSNIEAALPTAKALYDKGIPSLLFDFQNSGESEGTVTSVGHFEKADLLAAVNFLKTEGYEEVIFIGYSMGAVVSLITAPDVSEVKAVVADSPFSDLRSYLEDNLPVWSGLPAFPFTPLIMAEMPLLTGIDMDQVRPIEAVQNLGERPLLLIHTKDDNKIPSTNSEEIYKVSNSPHTELWMTPGTEHIGSYNENPEEYLNKIILFVEKSFQ</sequence>
<dbReference type="PANTHER" id="PTHR43358:SF4">
    <property type="entry name" value="ALPHA_BETA HYDROLASE FOLD-1 DOMAIN-CONTAINING PROTEIN"/>
    <property type="match status" value="1"/>
</dbReference>
<dbReference type="OrthoDB" id="9776685at2"/>
<evidence type="ECO:0000259" key="1">
    <source>
        <dbReference type="Pfam" id="PF12146"/>
    </source>
</evidence>
<dbReference type="Proteomes" id="UP000253314">
    <property type="component" value="Unassembled WGS sequence"/>
</dbReference>
<gene>
    <name evidence="2" type="ORF">DS031_01075</name>
</gene>
<dbReference type="InterPro" id="IPR052920">
    <property type="entry name" value="DNA-binding_regulatory"/>
</dbReference>
<protein>
    <submittedName>
        <fullName evidence="2">Alpha/beta hydrolase</fullName>
    </submittedName>
</protein>
<dbReference type="SUPFAM" id="SSF53474">
    <property type="entry name" value="alpha/beta-Hydrolases"/>
    <property type="match status" value="1"/>
</dbReference>
<comment type="caution">
    <text evidence="2">The sequence shown here is derived from an EMBL/GenBank/DDBJ whole genome shotgun (WGS) entry which is preliminary data.</text>
</comment>
<dbReference type="InterPro" id="IPR029058">
    <property type="entry name" value="AB_hydrolase_fold"/>
</dbReference>
<dbReference type="Gene3D" id="3.40.50.1820">
    <property type="entry name" value="alpha/beta hydrolase"/>
    <property type="match status" value="1"/>
</dbReference>
<reference evidence="2 3" key="1">
    <citation type="submission" date="2018-07" db="EMBL/GenBank/DDBJ databases">
        <title>Lottiidibacillus patelloidae gen. nov., sp. nov., isolated from the intestinal tract of a marine limpet and the reclassification of B. taeanensis BH030017T, B. algicola KMM 3737T and B. hwajinpoensis SW-72T as genus Lottiidibacillus.</title>
        <authorList>
            <person name="Liu R."/>
            <person name="Huang Z."/>
        </authorList>
    </citation>
    <scope>NUCLEOTIDE SEQUENCE [LARGE SCALE GENOMIC DNA]</scope>
    <source>
        <strain evidence="2 3">BH030017</strain>
    </source>
</reference>
<keyword evidence="3" id="KW-1185">Reference proteome</keyword>
<dbReference type="InterPro" id="IPR022742">
    <property type="entry name" value="Hydrolase_4"/>
</dbReference>
<evidence type="ECO:0000313" key="2">
    <source>
        <dbReference type="EMBL" id="RBW71628.1"/>
    </source>
</evidence>
<dbReference type="Pfam" id="PF12146">
    <property type="entry name" value="Hydrolase_4"/>
    <property type="match status" value="1"/>
</dbReference>
<dbReference type="EMBL" id="QOCW01000001">
    <property type="protein sequence ID" value="RBW71628.1"/>
    <property type="molecule type" value="Genomic_DNA"/>
</dbReference>
<accession>A0A366Y1C2</accession>
<dbReference type="AlphaFoldDB" id="A0A366Y1C2"/>
<organism evidence="2 3">
    <name type="scientific">Bacillus taeanensis</name>
    <dbReference type="NCBI Taxonomy" id="273032"/>
    <lineage>
        <taxon>Bacteria</taxon>
        <taxon>Bacillati</taxon>
        <taxon>Bacillota</taxon>
        <taxon>Bacilli</taxon>
        <taxon>Bacillales</taxon>
        <taxon>Bacillaceae</taxon>
        <taxon>Bacillus</taxon>
    </lineage>
</organism>
<feature type="domain" description="Serine aminopeptidase S33" evidence="1">
    <location>
        <begin position="65"/>
        <end position="183"/>
    </location>
</feature>
<dbReference type="GO" id="GO:0016787">
    <property type="term" value="F:hydrolase activity"/>
    <property type="evidence" value="ECO:0007669"/>
    <property type="project" value="UniProtKB-KW"/>
</dbReference>